<dbReference type="Gene3D" id="3.30.450.20">
    <property type="entry name" value="PAS domain"/>
    <property type="match status" value="1"/>
</dbReference>
<evidence type="ECO:0000256" key="7">
    <source>
        <dbReference type="PROSITE-ProRule" id="PRU00284"/>
    </source>
</evidence>
<evidence type="ECO:0000256" key="5">
    <source>
        <dbReference type="ARBA" id="ARBA00023136"/>
    </source>
</evidence>
<dbReference type="SMART" id="SM00283">
    <property type="entry name" value="MA"/>
    <property type="match status" value="1"/>
</dbReference>
<comment type="subcellular location">
    <subcellularLocation>
        <location evidence="1">Cell membrane</location>
        <topology evidence="1">Multi-pass membrane protein</topology>
    </subcellularLocation>
</comment>
<feature type="domain" description="Methyl-accepting transducer" evidence="9">
    <location>
        <begin position="391"/>
        <end position="566"/>
    </location>
</feature>
<gene>
    <name evidence="10" type="ORF">NHP190003_09640</name>
</gene>
<evidence type="ECO:0000256" key="4">
    <source>
        <dbReference type="ARBA" id="ARBA00022989"/>
    </source>
</evidence>
<dbReference type="Gene3D" id="6.10.340.10">
    <property type="match status" value="1"/>
</dbReference>
<dbReference type="EMBL" id="AP024814">
    <property type="protein sequence ID" value="BCZ17682.1"/>
    <property type="molecule type" value="Genomic_DNA"/>
</dbReference>
<evidence type="ECO:0000256" key="8">
    <source>
        <dbReference type="SAM" id="Phobius"/>
    </source>
</evidence>
<evidence type="ECO:0000256" key="3">
    <source>
        <dbReference type="ARBA" id="ARBA00022692"/>
    </source>
</evidence>
<evidence type="ECO:0000259" key="9">
    <source>
        <dbReference type="PROSITE" id="PS50111"/>
    </source>
</evidence>
<keyword evidence="5 8" id="KW-0472">Membrane</keyword>
<evidence type="ECO:0000313" key="10">
    <source>
        <dbReference type="EMBL" id="BCZ17682.1"/>
    </source>
</evidence>
<proteinExistence type="predicted"/>
<accession>A0ABM7SIX4</accession>
<feature type="transmembrane region" description="Helical" evidence="8">
    <location>
        <begin position="194"/>
        <end position="216"/>
    </location>
</feature>
<dbReference type="PROSITE" id="PS50111">
    <property type="entry name" value="CHEMOTAXIS_TRANSDUC_2"/>
    <property type="match status" value="1"/>
</dbReference>
<dbReference type="Proteomes" id="UP000826775">
    <property type="component" value="Chromosome"/>
</dbReference>
<evidence type="ECO:0000256" key="2">
    <source>
        <dbReference type="ARBA" id="ARBA00022475"/>
    </source>
</evidence>
<dbReference type="InterPro" id="IPR004089">
    <property type="entry name" value="MCPsignal_dom"/>
</dbReference>
<keyword evidence="3 8" id="KW-0812">Transmembrane</keyword>
<dbReference type="InterPro" id="IPR033480">
    <property type="entry name" value="sCache_2"/>
</dbReference>
<dbReference type="InterPro" id="IPR004010">
    <property type="entry name" value="Double_Cache_2"/>
</dbReference>
<dbReference type="Pfam" id="PF00015">
    <property type="entry name" value="MCPsignal"/>
    <property type="match status" value="1"/>
</dbReference>
<dbReference type="PANTHER" id="PTHR32089">
    <property type="entry name" value="METHYL-ACCEPTING CHEMOTAXIS PROTEIN MCPB"/>
    <property type="match status" value="1"/>
</dbReference>
<dbReference type="Pfam" id="PF08269">
    <property type="entry name" value="dCache_2"/>
    <property type="match status" value="1"/>
</dbReference>
<protein>
    <recommendedName>
        <fullName evidence="9">Methyl-accepting transducer domain-containing protein</fullName>
    </recommendedName>
</protein>
<keyword evidence="2" id="KW-1003">Cell membrane</keyword>
<dbReference type="Gene3D" id="1.10.287.950">
    <property type="entry name" value="Methyl-accepting chemotaxis protein"/>
    <property type="match status" value="1"/>
</dbReference>
<dbReference type="SMART" id="SM01049">
    <property type="entry name" value="Cache_2"/>
    <property type="match status" value="1"/>
</dbReference>
<dbReference type="SUPFAM" id="SSF58104">
    <property type="entry name" value="Methyl-accepting chemotaxis protein (MCP) signaling domain"/>
    <property type="match status" value="1"/>
</dbReference>
<dbReference type="PANTHER" id="PTHR32089:SF112">
    <property type="entry name" value="LYSOZYME-LIKE PROTEIN-RELATED"/>
    <property type="match status" value="1"/>
</dbReference>
<evidence type="ECO:0000256" key="6">
    <source>
        <dbReference type="ARBA" id="ARBA00023224"/>
    </source>
</evidence>
<keyword evidence="6 7" id="KW-0807">Transducer</keyword>
<name>A0ABM7SIX4_9HELI</name>
<reference evidence="10 11" key="1">
    <citation type="submission" date="2021-07" db="EMBL/GenBank/DDBJ databases">
        <title>Novel Helicobacter sp. Isolated from a dog.</title>
        <authorList>
            <person name="Rimbara E."/>
            <person name="Suzuki M."/>
        </authorList>
    </citation>
    <scope>NUCLEOTIDE SEQUENCE [LARGE SCALE GENOMIC DNA]</scope>
    <source>
        <strain evidence="11">NHP19-003</strain>
    </source>
</reference>
<evidence type="ECO:0000256" key="1">
    <source>
        <dbReference type="ARBA" id="ARBA00004651"/>
    </source>
</evidence>
<evidence type="ECO:0000313" key="11">
    <source>
        <dbReference type="Proteomes" id="UP000826775"/>
    </source>
</evidence>
<keyword evidence="11" id="KW-1185">Reference proteome</keyword>
<sequence>MVNALVFCTMLFLFWQSNKAQIKHAEDIFTQNFMEGVKERIKLPTDALAHTLGNLLKGVTDPKEKQQIIKTALQGFRYEEDKSGYFIVHDNYVGVFHIHEKFIGVNIKNFQDKNGKYIVQDLYKAAMSGGGFANYPFDKPLSDGRLVSMEKIAYAQAIPGQQGLWIATGVYIDNVNAKTKKVVDQVEIELSKKFYSYSLICIALIVFIIIPLYWIFYKNITSAIRSLQDGLGGFFAFINHESATTPTINTNTKDELGQMAAQINANIQKAKDFIQRDKQAVNELTAVSKQIEKGDLQASVASEPASPQLIELKSVLNTTLGILQKKIGTDLNVIERLLSSYKALDFQEAIPQATGDIETSINAVVAEIKKMLMSSLDFANALDKEMTDLNAAIAHMQSSSAKQGISLQQTASALEEITTSVQTVSVKTQEVIKQSADIKSVTGIIKDIADQINLLALNAAIEAARAGEHGRGFAVVADEVRKLAESTQKSLGEIESNTNVLVQSINDMASSIHEQTKSITQINQTMDSLEQATKENAKIAQTSSSISQNVSGIAHSILEDAHKKQF</sequence>
<keyword evidence="4 8" id="KW-1133">Transmembrane helix</keyword>
<organism evidence="10 11">
    <name type="scientific">Helicobacter gastrocanis</name>
    <dbReference type="NCBI Taxonomy" id="2849641"/>
    <lineage>
        <taxon>Bacteria</taxon>
        <taxon>Pseudomonadati</taxon>
        <taxon>Campylobacterota</taxon>
        <taxon>Epsilonproteobacteria</taxon>
        <taxon>Campylobacterales</taxon>
        <taxon>Helicobacteraceae</taxon>
        <taxon>Helicobacter</taxon>
    </lineage>
</organism>